<evidence type="ECO:0008006" key="12">
    <source>
        <dbReference type="Google" id="ProtNLM"/>
    </source>
</evidence>
<keyword evidence="6" id="KW-0378">Hydrolase</keyword>
<evidence type="ECO:0000256" key="5">
    <source>
        <dbReference type="PROSITE-ProRule" id="PRU00175"/>
    </source>
</evidence>
<evidence type="ECO:0000259" key="8">
    <source>
        <dbReference type="PROSITE" id="PS50089"/>
    </source>
</evidence>
<dbReference type="GO" id="GO:0047499">
    <property type="term" value="F:calcium-independent phospholipase A2 activity"/>
    <property type="evidence" value="ECO:0007669"/>
    <property type="project" value="TreeGrafter"/>
</dbReference>
<evidence type="ECO:0000256" key="4">
    <source>
        <dbReference type="ARBA" id="ARBA00023098"/>
    </source>
</evidence>
<keyword evidence="3" id="KW-0862">Zinc</keyword>
<dbReference type="GO" id="GO:0008270">
    <property type="term" value="F:zinc ion binding"/>
    <property type="evidence" value="ECO:0007669"/>
    <property type="project" value="UniProtKB-KW"/>
</dbReference>
<dbReference type="PROSITE" id="PS50089">
    <property type="entry name" value="ZF_RING_2"/>
    <property type="match status" value="1"/>
</dbReference>
<dbReference type="Proteomes" id="UP000053328">
    <property type="component" value="Unassembled WGS sequence"/>
</dbReference>
<dbReference type="InterPro" id="IPR016035">
    <property type="entry name" value="Acyl_Trfase/lysoPLipase"/>
</dbReference>
<comment type="caution">
    <text evidence="6">Lacks conserved residue(s) required for the propagation of feature annotation.</text>
</comment>
<proteinExistence type="predicted"/>
<dbReference type="GO" id="GO:0046486">
    <property type="term" value="P:glycerolipid metabolic process"/>
    <property type="evidence" value="ECO:0007669"/>
    <property type="project" value="UniProtKB-ARBA"/>
</dbReference>
<dbReference type="AlphaFoldDB" id="A0A0D1Y447"/>
<keyword evidence="11" id="KW-1185">Reference proteome</keyword>
<evidence type="ECO:0000259" key="9">
    <source>
        <dbReference type="PROSITE" id="PS51635"/>
    </source>
</evidence>
<name>A0A0D1Y447_9EURO</name>
<dbReference type="HOGENOM" id="CLU_003059_1_1_1"/>
<evidence type="ECO:0000313" key="11">
    <source>
        <dbReference type="Proteomes" id="UP000053328"/>
    </source>
</evidence>
<dbReference type="CDD" id="cd07199">
    <property type="entry name" value="Pat17_PNPLA8_PNPLA9_like"/>
    <property type="match status" value="1"/>
</dbReference>
<keyword evidence="2 5" id="KW-0863">Zinc-finger</keyword>
<dbReference type="GeneID" id="27339098"/>
<dbReference type="Pfam" id="PF01734">
    <property type="entry name" value="Patatin"/>
    <property type="match status" value="1"/>
</dbReference>
<reference evidence="10 11" key="1">
    <citation type="submission" date="2015-01" db="EMBL/GenBank/DDBJ databases">
        <title>The Genome Sequence of Exophiala spinifera CBS89968.</title>
        <authorList>
            <consortium name="The Broad Institute Genomics Platform"/>
            <person name="Cuomo C."/>
            <person name="de Hoog S."/>
            <person name="Gorbushina A."/>
            <person name="Stielow B."/>
            <person name="Teixiera M."/>
            <person name="Abouelleil A."/>
            <person name="Chapman S.B."/>
            <person name="Priest M."/>
            <person name="Young S.K."/>
            <person name="Wortman J."/>
            <person name="Nusbaum C."/>
            <person name="Birren B."/>
        </authorList>
    </citation>
    <scope>NUCLEOTIDE SEQUENCE [LARGE SCALE GENOMIC DNA]</scope>
    <source>
        <strain evidence="10 11">CBS 89968</strain>
    </source>
</reference>
<dbReference type="InterPro" id="IPR002641">
    <property type="entry name" value="PNPLA_dom"/>
</dbReference>
<organism evidence="10 11">
    <name type="scientific">Exophiala spinifera</name>
    <dbReference type="NCBI Taxonomy" id="91928"/>
    <lineage>
        <taxon>Eukaryota</taxon>
        <taxon>Fungi</taxon>
        <taxon>Dikarya</taxon>
        <taxon>Ascomycota</taxon>
        <taxon>Pezizomycotina</taxon>
        <taxon>Eurotiomycetes</taxon>
        <taxon>Chaetothyriomycetidae</taxon>
        <taxon>Chaetothyriales</taxon>
        <taxon>Herpotrichiellaceae</taxon>
        <taxon>Exophiala</taxon>
    </lineage>
</organism>
<dbReference type="VEuPathDB" id="FungiDB:PV08_12015"/>
<dbReference type="RefSeq" id="XP_016229947.1">
    <property type="nucleotide sequence ID" value="XM_016386322.1"/>
</dbReference>
<dbReference type="PANTHER" id="PTHR24185:SF8">
    <property type="entry name" value="PNPLA DOMAIN-CONTAINING PROTEIN"/>
    <property type="match status" value="1"/>
</dbReference>
<dbReference type="STRING" id="91928.A0A0D1Y447"/>
<feature type="active site" description="Nucleophile" evidence="6">
    <location>
        <position position="546"/>
    </location>
</feature>
<accession>A0A0D1Y447</accession>
<dbReference type="PROSITE" id="PS51635">
    <property type="entry name" value="PNPLA"/>
    <property type="match status" value="1"/>
</dbReference>
<dbReference type="GO" id="GO:0016020">
    <property type="term" value="C:membrane"/>
    <property type="evidence" value="ECO:0007669"/>
    <property type="project" value="TreeGrafter"/>
</dbReference>
<keyword evidence="4 6" id="KW-0443">Lipid metabolism</keyword>
<dbReference type="PANTHER" id="PTHR24185">
    <property type="entry name" value="CALCIUM-INDEPENDENT PHOSPHOLIPASE A2-GAMMA"/>
    <property type="match status" value="1"/>
</dbReference>
<dbReference type="PROSITE" id="PS00518">
    <property type="entry name" value="ZF_RING_1"/>
    <property type="match status" value="1"/>
</dbReference>
<evidence type="ECO:0000256" key="6">
    <source>
        <dbReference type="PROSITE-ProRule" id="PRU01161"/>
    </source>
</evidence>
<dbReference type="SUPFAM" id="SSF52151">
    <property type="entry name" value="FabD/lysophospholipase-like"/>
    <property type="match status" value="1"/>
</dbReference>
<evidence type="ECO:0000313" key="10">
    <source>
        <dbReference type="EMBL" id="KIW09731.1"/>
    </source>
</evidence>
<keyword evidence="6" id="KW-0442">Lipid degradation</keyword>
<dbReference type="GO" id="GO:0016042">
    <property type="term" value="P:lipid catabolic process"/>
    <property type="evidence" value="ECO:0007669"/>
    <property type="project" value="UniProtKB-UniRule"/>
</dbReference>
<feature type="active site" description="Proton acceptor" evidence="6">
    <location>
        <position position="706"/>
    </location>
</feature>
<dbReference type="InterPro" id="IPR017907">
    <property type="entry name" value="Znf_RING_CS"/>
</dbReference>
<dbReference type="GO" id="GO:0019369">
    <property type="term" value="P:arachidonate metabolic process"/>
    <property type="evidence" value="ECO:0007669"/>
    <property type="project" value="TreeGrafter"/>
</dbReference>
<gene>
    <name evidence="10" type="ORF">PV08_12015</name>
</gene>
<keyword evidence="1" id="KW-0479">Metal-binding</keyword>
<dbReference type="EMBL" id="KN847503">
    <property type="protein sequence ID" value="KIW09731.1"/>
    <property type="molecule type" value="Genomic_DNA"/>
</dbReference>
<feature type="domain" description="RING-type" evidence="8">
    <location>
        <begin position="439"/>
        <end position="485"/>
    </location>
</feature>
<dbReference type="SUPFAM" id="SSF57850">
    <property type="entry name" value="RING/U-box"/>
    <property type="match status" value="1"/>
</dbReference>
<protein>
    <recommendedName>
        <fullName evidence="12">PNPLA domain-containing protein</fullName>
    </recommendedName>
</protein>
<dbReference type="Gene3D" id="3.40.1090.10">
    <property type="entry name" value="Cytosolic phospholipase A2 catalytic domain"/>
    <property type="match status" value="1"/>
</dbReference>
<evidence type="ECO:0000256" key="1">
    <source>
        <dbReference type="ARBA" id="ARBA00022723"/>
    </source>
</evidence>
<dbReference type="InterPro" id="IPR001841">
    <property type="entry name" value="Znf_RING"/>
</dbReference>
<evidence type="ECO:0000256" key="2">
    <source>
        <dbReference type="ARBA" id="ARBA00022771"/>
    </source>
</evidence>
<dbReference type="OrthoDB" id="4145609at2759"/>
<evidence type="ECO:0000256" key="3">
    <source>
        <dbReference type="ARBA" id="ARBA00022833"/>
    </source>
</evidence>
<sequence length="980" mass="109566">MKLCNHHPWLRICDQGYETSLIDTGRLQTLGSRFEQPEDTCPSLIVLVGQQAKSVALEKLFDVPRSRLFKSKLYVGDIDLHVAPASPSSRRPILIATGSVGSERVRQTPNRHRCRDGSLWPLRTRPGGSKSHHMQRTEQAIYSRLLLPFTDVFCIFASDLGGIRGVASQLAGWLRDVTGPTSTPSTRPSVVVVTDKIPLTQMAETEAQKALLLLLKEETSQDPSVLFSFIEVVAVPPSQKFRGTAQGSMEHLKQQLLLRVRKAENCRREARTLYSLTHFTAFFESACEHFSASGSDPFDFIRASRSHNPLAEDHALHLTNFFKACDTARDLTNFAVPVIASSLMIDSYPPNCHLFDSVQVFQSLYRDALREALGGRVVSFEGSPDIILRSAVLKLIQGKLLQYFDSLVSGTELPSASLHLQVLQQFVKGWRRIRSDVTCLCCIRRPPQYRFPCGHCFCETCIQIFGKTQPTRPWTYQVSSCFLCKRVWDRDITVAVKPPTSGVSILSIDGGGTRAIIPLTVLRRLQDRIGLPIPIQKFFKVVGAVSSGSFVTLNMWNRGDSVEKSIQMLLQLAETAFEQDKPCKIPLISWLTKVAKWYVRDGRYRPDNLESILQSLLGRSTTMQDCSYATRLGTKLLVLAATVLKAPSCHLFTNYTKPRQNNLNPGKCQFPRKTRKARLWEIARAASAAPTFFPTKEVPQLGTFQDAGLLENDPVSTVVSEAKMLYPSSRTDFIVSLGTGTIPDVDVAQDAPTAKARKAPFRIQDLIWEKSRDKQVRQAFAHHPRYHRLDHEMDRDYALDDVNQMRKLPDRVEGDDSLTEQIDHLAHCAIASLFYFELSGMPSRRDGKFTGAGFLLCSIPGVDPAFKPLLTRLAAGRAQLYVNGQPMTCNWDDDTHRDENGNFSRRINYDTGDQISITICMGLSTPPGALISGLPSAVLDLASEQGLNACFGTSDHRKRKRVADDDVHVAKKKCRFHRGE</sequence>
<evidence type="ECO:0000256" key="7">
    <source>
        <dbReference type="SAM" id="MobiDB-lite"/>
    </source>
</evidence>
<feature type="domain" description="PNPLA" evidence="9">
    <location>
        <begin position="506"/>
        <end position="719"/>
    </location>
</feature>
<feature type="region of interest" description="Disordered" evidence="7">
    <location>
        <begin position="105"/>
        <end position="134"/>
    </location>
</feature>